<organism evidence="1 2">
    <name type="scientific">Flagellimonas lutimaris</name>
    <dbReference type="NCBI Taxonomy" id="475082"/>
    <lineage>
        <taxon>Bacteria</taxon>
        <taxon>Pseudomonadati</taxon>
        <taxon>Bacteroidota</taxon>
        <taxon>Flavobacteriia</taxon>
        <taxon>Flavobacteriales</taxon>
        <taxon>Flavobacteriaceae</taxon>
        <taxon>Flagellimonas</taxon>
    </lineage>
</organism>
<evidence type="ECO:0000313" key="1">
    <source>
        <dbReference type="EMBL" id="RIV37701.1"/>
    </source>
</evidence>
<comment type="caution">
    <text evidence="1">The sequence shown here is derived from an EMBL/GenBank/DDBJ whole genome shotgun (WGS) entry which is preliminary data.</text>
</comment>
<proteinExistence type="predicted"/>
<dbReference type="Pfam" id="PF11751">
    <property type="entry name" value="PorP_SprF"/>
    <property type="match status" value="1"/>
</dbReference>
<sequence>MNIRRHLSILLCSISIISLKGQQNPAFTEYSYNPFIINSAYAGMSGNAEINFSNIGLKDQSIEGLPRTMTTTFSTPHPSGNMGFGAGVIHDRIGVSTSTEIFGAYSYKIILNDNIHPYWKIYDRSFISLGLKAGAMIYNEDFLSLGIPNDPKFAKNLNSTIPQIGIGALFGYANFFAGFSMPNIIGDNFSNPDKLKISRPFYGYLGYHFILNKYDPDYILKPSLLFKFESGAPFQIDINLSLRVKNQFEFGAGLRTKNSVNAIAGFYISKNLRALYSYTHGAANSPLGSTHGLILGYRFGDNGFYH</sequence>
<gene>
    <name evidence="1" type="ORF">D2V08_01040</name>
</gene>
<protein>
    <submittedName>
        <fullName evidence="1">Type IX secretion system membrane protein PorP/SprF</fullName>
    </submittedName>
</protein>
<name>A0A3A1NF26_9FLAO</name>
<dbReference type="RefSeq" id="WP_119606297.1">
    <property type="nucleotide sequence ID" value="NZ_QXFH01000017.1"/>
</dbReference>
<accession>A0A3A1NF26</accession>
<dbReference type="NCBIfam" id="TIGR03519">
    <property type="entry name" value="T9SS_PorP_fam"/>
    <property type="match status" value="1"/>
</dbReference>
<dbReference type="AlphaFoldDB" id="A0A3A1NF26"/>
<dbReference type="InterPro" id="IPR019861">
    <property type="entry name" value="PorP/SprF_Bacteroidetes"/>
</dbReference>
<evidence type="ECO:0000313" key="2">
    <source>
        <dbReference type="Proteomes" id="UP000266067"/>
    </source>
</evidence>
<reference evidence="1 2" key="1">
    <citation type="submission" date="2018-08" db="EMBL/GenBank/DDBJ databases">
        <title>Proposal of Muricauda 72 sp.nov. and Muricauda NH166 sp.nov., isolated from seawater.</title>
        <authorList>
            <person name="Cheng H."/>
            <person name="Wu Y.-H."/>
            <person name="Guo L.-L."/>
            <person name="Xu X.-W."/>
        </authorList>
    </citation>
    <scope>NUCLEOTIDE SEQUENCE [LARGE SCALE GENOMIC DNA]</scope>
    <source>
        <strain evidence="1 2">KCTC 22173</strain>
    </source>
</reference>
<dbReference type="OrthoDB" id="1172751at2"/>
<dbReference type="EMBL" id="QXFH01000017">
    <property type="protein sequence ID" value="RIV37701.1"/>
    <property type="molecule type" value="Genomic_DNA"/>
</dbReference>
<dbReference type="Proteomes" id="UP000266067">
    <property type="component" value="Unassembled WGS sequence"/>
</dbReference>
<keyword evidence="2" id="KW-1185">Reference proteome</keyword>